<dbReference type="InterPro" id="IPR025659">
    <property type="entry name" value="Tubby-like_C"/>
</dbReference>
<name>A0A1E3I121_9TREE</name>
<comment type="similarity">
    <text evidence="1">Belongs to the LOR family.</text>
</comment>
<accession>A0A1E3I121</accession>
<proteinExistence type="inferred from homology"/>
<dbReference type="Proteomes" id="UP000094065">
    <property type="component" value="Unassembled WGS sequence"/>
</dbReference>
<dbReference type="InterPro" id="IPR007612">
    <property type="entry name" value="LOR"/>
</dbReference>
<organism evidence="2 3">
    <name type="scientific">Cryptococcus amylolentus CBS 6039</name>
    <dbReference type="NCBI Taxonomy" id="1295533"/>
    <lineage>
        <taxon>Eukaryota</taxon>
        <taxon>Fungi</taxon>
        <taxon>Dikarya</taxon>
        <taxon>Basidiomycota</taxon>
        <taxon>Agaricomycotina</taxon>
        <taxon>Tremellomycetes</taxon>
        <taxon>Tremellales</taxon>
        <taxon>Cryptococcaceae</taxon>
        <taxon>Cryptococcus</taxon>
    </lineage>
</organism>
<keyword evidence="3" id="KW-1185">Reference proteome</keyword>
<dbReference type="GeneID" id="30153859"/>
<dbReference type="SUPFAM" id="SSF54518">
    <property type="entry name" value="Tubby C-terminal domain-like"/>
    <property type="match status" value="1"/>
</dbReference>
<protein>
    <recommendedName>
        <fullName evidence="4">Tubby C-terminal domain-containing protein</fullName>
    </recommendedName>
</protein>
<dbReference type="STRING" id="1295533.A0A1E3I121"/>
<dbReference type="InterPro" id="IPR038595">
    <property type="entry name" value="LOR_sf"/>
</dbReference>
<dbReference type="Gene3D" id="2.40.160.200">
    <property type="entry name" value="LURP1-related"/>
    <property type="match status" value="1"/>
</dbReference>
<reference evidence="2 3" key="1">
    <citation type="submission" date="2016-06" db="EMBL/GenBank/DDBJ databases">
        <title>Evolution of pathogenesis and genome organization in the Tremellales.</title>
        <authorList>
            <person name="Cuomo C."/>
            <person name="Litvintseva A."/>
            <person name="Heitman J."/>
            <person name="Chen Y."/>
            <person name="Sun S."/>
            <person name="Springer D."/>
            <person name="Dromer F."/>
            <person name="Young S."/>
            <person name="Zeng Q."/>
            <person name="Chapman S."/>
            <person name="Gujja S."/>
            <person name="Saif S."/>
            <person name="Birren B."/>
        </authorList>
    </citation>
    <scope>NUCLEOTIDE SEQUENCE [LARGE SCALE GENOMIC DNA]</scope>
    <source>
        <strain evidence="2 3">CBS 6039</strain>
    </source>
</reference>
<evidence type="ECO:0000313" key="3">
    <source>
        <dbReference type="Proteomes" id="UP000094065"/>
    </source>
</evidence>
<dbReference type="AlphaFoldDB" id="A0A1E3I121"/>
<comment type="caution">
    <text evidence="2">The sequence shown here is derived from an EMBL/GenBank/DDBJ whole genome shotgun (WGS) entry which is preliminary data.</text>
</comment>
<dbReference type="Pfam" id="PF04525">
    <property type="entry name" value="LOR"/>
    <property type="match status" value="1"/>
</dbReference>
<dbReference type="OrthoDB" id="10289867at2759"/>
<evidence type="ECO:0000256" key="1">
    <source>
        <dbReference type="ARBA" id="ARBA00005437"/>
    </source>
</evidence>
<gene>
    <name evidence="2" type="ORF">L202_02550</name>
</gene>
<sequence length="194" mass="21237">MDSSSSLQKVHPLGVFLEHATTRETTLIILGSLGWNCANFTVQDEQGREVMQGHPGGSRSSIVVTGEDGTVVYEIHRRMGFSRKICTVSSAGREIMEVVKKNMSFKTRMTATFTDAIAGDSRTLSLLGDWKAKNFGIKTEDGDEVACVKRSYRKHWGYHYALTVAEGVDLVLMSALAVCLVVSSMEDEQAAVVV</sequence>
<evidence type="ECO:0008006" key="4">
    <source>
        <dbReference type="Google" id="ProtNLM"/>
    </source>
</evidence>
<dbReference type="EMBL" id="AWGJ01000003">
    <property type="protein sequence ID" value="ODN82267.1"/>
    <property type="molecule type" value="Genomic_DNA"/>
</dbReference>
<dbReference type="RefSeq" id="XP_018996586.1">
    <property type="nucleotide sequence ID" value="XM_019136183.1"/>
</dbReference>
<evidence type="ECO:0000313" key="2">
    <source>
        <dbReference type="EMBL" id="ODN82267.1"/>
    </source>
</evidence>